<reference evidence="2" key="1">
    <citation type="submission" date="2020-01" db="EMBL/GenBank/DDBJ databases">
        <authorList>
            <consortium name="DOE Joint Genome Institute"/>
            <person name="Haridas S."/>
            <person name="Albert R."/>
            <person name="Binder M."/>
            <person name="Bloem J."/>
            <person name="Labutti K."/>
            <person name="Salamov A."/>
            <person name="Andreopoulos B."/>
            <person name="Baker S.E."/>
            <person name="Barry K."/>
            <person name="Bills G."/>
            <person name="Bluhm B.H."/>
            <person name="Cannon C."/>
            <person name="Castanera R."/>
            <person name="Culley D.E."/>
            <person name="Daum C."/>
            <person name="Ezra D."/>
            <person name="Gonzalez J.B."/>
            <person name="Henrissat B."/>
            <person name="Kuo A."/>
            <person name="Liang C."/>
            <person name="Lipzen A."/>
            <person name="Lutzoni F."/>
            <person name="Magnuson J."/>
            <person name="Mondo S."/>
            <person name="Nolan M."/>
            <person name="Ohm R."/>
            <person name="Pangilinan J."/>
            <person name="Park H.-J."/>
            <person name="Ramirez L."/>
            <person name="Alfaro M."/>
            <person name="Sun H."/>
            <person name="Tritt A."/>
            <person name="Yoshinaga Y."/>
            <person name="Zwiers L.-H."/>
            <person name="Turgeon B.G."/>
            <person name="Goodwin S.B."/>
            <person name="Spatafora J.W."/>
            <person name="Crous P.W."/>
            <person name="Grigoriev I.V."/>
        </authorList>
    </citation>
    <scope>NUCLEOTIDE SEQUENCE</scope>
    <source>
        <strain evidence="2">CBS 342.82</strain>
    </source>
</reference>
<dbReference type="Proteomes" id="UP000504637">
    <property type="component" value="Unplaced"/>
</dbReference>
<dbReference type="OrthoDB" id="4364812at2759"/>
<protein>
    <submittedName>
        <fullName evidence="2">Uncharacterized protein</fullName>
    </submittedName>
</protein>
<reference evidence="2" key="3">
    <citation type="submission" date="2025-08" db="UniProtKB">
        <authorList>
            <consortium name="RefSeq"/>
        </authorList>
    </citation>
    <scope>IDENTIFICATION</scope>
    <source>
        <strain evidence="2">CBS 342.82</strain>
    </source>
</reference>
<proteinExistence type="predicted"/>
<evidence type="ECO:0000313" key="1">
    <source>
        <dbReference type="Proteomes" id="UP000504637"/>
    </source>
</evidence>
<keyword evidence="1" id="KW-1185">Reference proteome</keyword>
<name>A0A6J3LRZ3_9PEZI</name>
<evidence type="ECO:0000313" key="2">
    <source>
        <dbReference type="RefSeq" id="XP_033455429.1"/>
    </source>
</evidence>
<sequence length="285" mass="32690">MSEDEFLSSGFDWFVLEKWDRSDLIQPSDERRVLHIKLGKAYAALGHIGRRPYVIRARKWMDGQIPSLPRDLAEVPTDLLTPTEREWNSSSMMSDPVWVRTAYGAGTDARWQELLDGLGMRPIDCGGHVANDAQRYDLPDEKALFAFFPFLLSATGGAYEDEDVPDNDPELQDTLYLTEFKETSSEEHRLTCNQQYVFVANDQAFRSGFVEWWMVDEFGNALFRERIQPWSLHDVIATKIYRSPEESRRAVADGCYGDDPKYSDTVVGPWEPPTQDNAIVIEYDT</sequence>
<organism evidence="2">
    <name type="scientific">Dissoconium aciculare CBS 342.82</name>
    <dbReference type="NCBI Taxonomy" id="1314786"/>
    <lineage>
        <taxon>Eukaryota</taxon>
        <taxon>Fungi</taxon>
        <taxon>Dikarya</taxon>
        <taxon>Ascomycota</taxon>
        <taxon>Pezizomycotina</taxon>
        <taxon>Dothideomycetes</taxon>
        <taxon>Dothideomycetidae</taxon>
        <taxon>Mycosphaerellales</taxon>
        <taxon>Dissoconiaceae</taxon>
        <taxon>Dissoconium</taxon>
    </lineage>
</organism>
<dbReference type="GeneID" id="54363746"/>
<reference evidence="2" key="2">
    <citation type="submission" date="2020-04" db="EMBL/GenBank/DDBJ databases">
        <authorList>
            <consortium name="NCBI Genome Project"/>
        </authorList>
    </citation>
    <scope>NUCLEOTIDE SEQUENCE</scope>
    <source>
        <strain evidence="2">CBS 342.82</strain>
    </source>
</reference>
<accession>A0A6J3LRZ3</accession>
<gene>
    <name evidence="2" type="ORF">K489DRAFT_384819</name>
</gene>
<dbReference type="RefSeq" id="XP_033455429.1">
    <property type="nucleotide sequence ID" value="XM_033605946.1"/>
</dbReference>
<dbReference type="AlphaFoldDB" id="A0A6J3LRZ3"/>